<accession>A0ABT3IGF3</accession>
<dbReference type="RefSeq" id="WP_264727960.1">
    <property type="nucleotide sequence ID" value="NZ_JAPDNR010000001.1"/>
</dbReference>
<evidence type="ECO:0000313" key="3">
    <source>
        <dbReference type="Proteomes" id="UP001207742"/>
    </source>
</evidence>
<evidence type="ECO:0000313" key="2">
    <source>
        <dbReference type="EMBL" id="MCW3483034.1"/>
    </source>
</evidence>
<keyword evidence="1" id="KW-0732">Signal</keyword>
<gene>
    <name evidence="2" type="ORF">OL497_03980</name>
</gene>
<name>A0ABT3IGF3_9BACT</name>
<evidence type="ECO:0000256" key="1">
    <source>
        <dbReference type="SAM" id="SignalP"/>
    </source>
</evidence>
<sequence length="138" mass="15174">MKISAYHIILTLLLAVFSLAGQSNAFAAVSWQHQEDRVAVWNSQDANCTLTAMAPEDIFALLAILKDADSVDDTDTVATTYQLSRLAGLLTAFYQSLFLSAEKPMLAGSMFLDTHIAGEPPPRYILFHTIRIPFLPLS</sequence>
<dbReference type="EMBL" id="JAPDNS010000001">
    <property type="protein sequence ID" value="MCW3483034.1"/>
    <property type="molecule type" value="Genomic_DNA"/>
</dbReference>
<organism evidence="2 3">
    <name type="scientific">Chitinophaga nivalis</name>
    <dbReference type="NCBI Taxonomy" id="2991709"/>
    <lineage>
        <taxon>Bacteria</taxon>
        <taxon>Pseudomonadati</taxon>
        <taxon>Bacteroidota</taxon>
        <taxon>Chitinophagia</taxon>
        <taxon>Chitinophagales</taxon>
        <taxon>Chitinophagaceae</taxon>
        <taxon>Chitinophaga</taxon>
    </lineage>
</organism>
<keyword evidence="3" id="KW-1185">Reference proteome</keyword>
<comment type="caution">
    <text evidence="2">The sequence shown here is derived from an EMBL/GenBank/DDBJ whole genome shotgun (WGS) entry which is preliminary data.</text>
</comment>
<reference evidence="2 3" key="1">
    <citation type="submission" date="2022-10" db="EMBL/GenBank/DDBJ databases">
        <title>Chitinophaga nivalis PC15 sp. nov., isolated from Pyeongchang county, South Korea.</title>
        <authorList>
            <person name="Trinh H.N."/>
        </authorList>
    </citation>
    <scope>NUCLEOTIDE SEQUENCE [LARGE SCALE GENOMIC DNA]</scope>
    <source>
        <strain evidence="2 3">PC14</strain>
    </source>
</reference>
<feature type="chain" id="PRO_5046746784" evidence="1">
    <location>
        <begin position="28"/>
        <end position="138"/>
    </location>
</feature>
<protein>
    <submittedName>
        <fullName evidence="2">Uncharacterized protein</fullName>
    </submittedName>
</protein>
<feature type="signal peptide" evidence="1">
    <location>
        <begin position="1"/>
        <end position="27"/>
    </location>
</feature>
<proteinExistence type="predicted"/>
<dbReference type="Proteomes" id="UP001207742">
    <property type="component" value="Unassembled WGS sequence"/>
</dbReference>